<sequence>MTDIYTVAGRNIRRLTAQWLSEIENPAPSRSTLLDYANHEDDPDRNFFGASYVMQNIAPRVWGEDGSDDELLLFAVIMSYGLARPEPEWKDCATYVKEAFEYVHGIGEKEAARRIRERVMREATRERDHADQMVEELRRSSLKNDPGRIAAHERELAKGNHRDLRAAKALDPDGEIDFW</sequence>
<organism evidence="1 2">
    <name type="scientific">Streptomyces calvus</name>
    <dbReference type="NCBI Taxonomy" id="67282"/>
    <lineage>
        <taxon>Bacteria</taxon>
        <taxon>Bacillati</taxon>
        <taxon>Actinomycetota</taxon>
        <taxon>Actinomycetes</taxon>
        <taxon>Kitasatosporales</taxon>
        <taxon>Streptomycetaceae</taxon>
        <taxon>Streptomyces</taxon>
    </lineage>
</organism>
<proteinExistence type="predicted"/>
<protein>
    <submittedName>
        <fullName evidence="1">Uncharacterized protein</fullName>
    </submittedName>
</protein>
<accession>A0AA40SKQ4</accession>
<dbReference type="EMBL" id="JACJIE010000031">
    <property type="protein sequence ID" value="MBA8948249.1"/>
    <property type="molecule type" value="Genomic_DNA"/>
</dbReference>
<dbReference type="RefSeq" id="WP_142197525.1">
    <property type="nucleotide sequence ID" value="NZ_BMSU01000032.1"/>
</dbReference>
<reference evidence="1 2" key="1">
    <citation type="submission" date="2020-08" db="EMBL/GenBank/DDBJ databases">
        <title>Genomic Encyclopedia of Type Strains, Phase III (KMG-III): the genomes of soil and plant-associated and newly described type strains.</title>
        <authorList>
            <person name="Whitman W."/>
        </authorList>
    </citation>
    <scope>NUCLEOTIDE SEQUENCE [LARGE SCALE GENOMIC DNA]</scope>
    <source>
        <strain evidence="1 2">CECT 3271</strain>
    </source>
</reference>
<evidence type="ECO:0000313" key="1">
    <source>
        <dbReference type="EMBL" id="MBA8948249.1"/>
    </source>
</evidence>
<name>A0AA40SKQ4_9ACTN</name>
<dbReference type="AlphaFoldDB" id="A0AA40SKQ4"/>
<comment type="caution">
    <text evidence="1">The sequence shown here is derived from an EMBL/GenBank/DDBJ whole genome shotgun (WGS) entry which is preliminary data.</text>
</comment>
<gene>
    <name evidence="1" type="ORF">FHS33_006722</name>
</gene>
<evidence type="ECO:0000313" key="2">
    <source>
        <dbReference type="Proteomes" id="UP000530412"/>
    </source>
</evidence>
<dbReference type="Proteomes" id="UP000530412">
    <property type="component" value="Unassembled WGS sequence"/>
</dbReference>